<evidence type="ECO:0000256" key="1">
    <source>
        <dbReference type="SAM" id="MobiDB-lite"/>
    </source>
</evidence>
<feature type="compositionally biased region" description="Low complexity" evidence="1">
    <location>
        <begin position="89"/>
        <end position="102"/>
    </location>
</feature>
<name>A0ABQ3SDL4_9ACTN</name>
<accession>A0ABQ3SDL4</accession>
<evidence type="ECO:0000313" key="3">
    <source>
        <dbReference type="Proteomes" id="UP000613974"/>
    </source>
</evidence>
<organism evidence="2 3">
    <name type="scientific">Streptomyces nojiriensis</name>
    <dbReference type="NCBI Taxonomy" id="66374"/>
    <lineage>
        <taxon>Bacteria</taxon>
        <taxon>Bacillati</taxon>
        <taxon>Actinomycetota</taxon>
        <taxon>Actinomycetes</taxon>
        <taxon>Kitasatosporales</taxon>
        <taxon>Streptomycetaceae</taxon>
        <taxon>Streptomyces</taxon>
    </lineage>
</organism>
<feature type="region of interest" description="Disordered" evidence="1">
    <location>
        <begin position="1"/>
        <end position="20"/>
    </location>
</feature>
<gene>
    <name evidence="2" type="ORF">Snoj_01420</name>
</gene>
<comment type="caution">
    <text evidence="2">The sequence shown here is derived from an EMBL/GenBank/DDBJ whole genome shotgun (WGS) entry which is preliminary data.</text>
</comment>
<evidence type="ECO:0000313" key="2">
    <source>
        <dbReference type="EMBL" id="GHI66224.1"/>
    </source>
</evidence>
<dbReference type="Proteomes" id="UP000613974">
    <property type="component" value="Unassembled WGS sequence"/>
</dbReference>
<sequence>MPVRLVEDQGGSAAGSGKHVDGAFARTDLDETLAQAFTTGWALHELRRRHVPRTDTETLQAAAGLAGRLLERGAVAICERYRGGRPWNPAASPSASPIASRPTWSANSPGTASPPDPSRFL</sequence>
<keyword evidence="3" id="KW-1185">Reference proteome</keyword>
<protein>
    <submittedName>
        <fullName evidence="2">Uncharacterized protein</fullName>
    </submittedName>
</protein>
<dbReference type="EMBL" id="BNEC01000002">
    <property type="protein sequence ID" value="GHI66224.1"/>
    <property type="molecule type" value="Genomic_DNA"/>
</dbReference>
<proteinExistence type="predicted"/>
<feature type="region of interest" description="Disordered" evidence="1">
    <location>
        <begin position="82"/>
        <end position="121"/>
    </location>
</feature>
<reference evidence="3" key="1">
    <citation type="submission" date="2023-07" db="EMBL/GenBank/DDBJ databases">
        <title>Whole genome shotgun sequence of Streptomyces nojiriensis NBRC 13794.</title>
        <authorList>
            <person name="Komaki H."/>
            <person name="Tamura T."/>
        </authorList>
    </citation>
    <scope>NUCLEOTIDE SEQUENCE [LARGE SCALE GENOMIC DNA]</scope>
    <source>
        <strain evidence="3">NBRC 13794</strain>
    </source>
</reference>
<feature type="compositionally biased region" description="Pro residues" evidence="1">
    <location>
        <begin position="112"/>
        <end position="121"/>
    </location>
</feature>